<dbReference type="EMBL" id="JAFBEE010000003">
    <property type="protein sequence ID" value="MBM7614217.1"/>
    <property type="molecule type" value="Genomic_DNA"/>
</dbReference>
<name>A0ABS2NMT2_9FIRM</name>
<keyword evidence="9 16" id="KW-0521">NADP</keyword>
<keyword evidence="11 16" id="KW-0573">Peptidoglycan synthesis</keyword>
<dbReference type="InterPro" id="IPR006094">
    <property type="entry name" value="Oxid_FAD_bind_N"/>
</dbReference>
<comment type="function">
    <text evidence="2 16">Cell wall formation.</text>
</comment>
<dbReference type="SUPFAM" id="SSF56194">
    <property type="entry name" value="Uridine diphospho-N-Acetylenolpyruvylglucosamine reductase, MurB, C-terminal domain"/>
    <property type="match status" value="1"/>
</dbReference>
<evidence type="ECO:0000256" key="7">
    <source>
        <dbReference type="ARBA" id="ARBA00022630"/>
    </source>
</evidence>
<dbReference type="Gene3D" id="3.90.78.10">
    <property type="entry name" value="UDP-N-acetylenolpyruvoylglucosamine reductase, C-terminal domain"/>
    <property type="match status" value="1"/>
</dbReference>
<evidence type="ECO:0000256" key="6">
    <source>
        <dbReference type="ARBA" id="ARBA00022618"/>
    </source>
</evidence>
<comment type="cofactor">
    <cofactor evidence="1 16">
        <name>FAD</name>
        <dbReference type="ChEBI" id="CHEBI:57692"/>
    </cofactor>
</comment>
<sequence length="304" mass="33278">MNKEILQKLFLEFMEKSDVLIDEPMKNHTSFKIGGPADVLLKPRSIDDLQKIIKICKGQEAPYFVMGNGSNLLVRDKGLRCVVIKIADNFNDVKFEGTTVKAQAGILLSTLSNKILKESLGGFEFASGIPGTLGGAVTMNAGAYGGEMKDVLKSCRVLDLDGNVLEFTNEELELGYRTSIIQQNGYVVLDVIMELVSEEYEVIKNKIGELTQQRTTKQPLHLPSAGSVFKRPPGYYAGKLIQDSNLRGAKVGGAQISELHCGFIVNAGDATAEDVLSLIELIQKEVKKNFDVDLHTEVKVIGEV</sequence>
<evidence type="ECO:0000256" key="5">
    <source>
        <dbReference type="ARBA" id="ARBA00022490"/>
    </source>
</evidence>
<evidence type="ECO:0000256" key="11">
    <source>
        <dbReference type="ARBA" id="ARBA00022984"/>
    </source>
</evidence>
<proteinExistence type="inferred from homology"/>
<dbReference type="EC" id="1.3.1.98" evidence="16"/>
<evidence type="ECO:0000256" key="2">
    <source>
        <dbReference type="ARBA" id="ARBA00003921"/>
    </source>
</evidence>
<dbReference type="InterPro" id="IPR036318">
    <property type="entry name" value="FAD-bd_PCMH-like_sf"/>
</dbReference>
<keyword evidence="5 16" id="KW-0963">Cytoplasm</keyword>
<keyword evidence="13 16" id="KW-0131">Cell cycle</keyword>
<keyword evidence="6 16" id="KW-0132">Cell division</keyword>
<dbReference type="GO" id="GO:0008762">
    <property type="term" value="F:UDP-N-acetylmuramate dehydrogenase activity"/>
    <property type="evidence" value="ECO:0007669"/>
    <property type="project" value="UniProtKB-EC"/>
</dbReference>
<feature type="active site" description="Proton donor" evidence="16">
    <location>
        <position position="227"/>
    </location>
</feature>
<reference evidence="18 19" key="1">
    <citation type="submission" date="2021-01" db="EMBL/GenBank/DDBJ databases">
        <title>Genomic Encyclopedia of Type Strains, Phase IV (KMG-IV): sequencing the most valuable type-strain genomes for metagenomic binning, comparative biology and taxonomic classification.</title>
        <authorList>
            <person name="Goeker M."/>
        </authorList>
    </citation>
    <scope>NUCLEOTIDE SEQUENCE [LARGE SCALE GENOMIC DNA]</scope>
    <source>
        <strain evidence="18 19">DSM 25890</strain>
    </source>
</reference>
<dbReference type="Gene3D" id="3.30.43.10">
    <property type="entry name" value="Uridine Diphospho-n-acetylenolpyruvylglucosamine Reductase, domain 2"/>
    <property type="match status" value="1"/>
</dbReference>
<dbReference type="HAMAP" id="MF_00037">
    <property type="entry name" value="MurB"/>
    <property type="match status" value="1"/>
</dbReference>
<dbReference type="NCBIfam" id="TIGR00179">
    <property type="entry name" value="murB"/>
    <property type="match status" value="1"/>
</dbReference>
<keyword evidence="14 16" id="KW-0961">Cell wall biogenesis/degradation</keyword>
<feature type="active site" evidence="16">
    <location>
        <position position="177"/>
    </location>
</feature>
<dbReference type="Proteomes" id="UP001314796">
    <property type="component" value="Unassembled WGS sequence"/>
</dbReference>
<dbReference type="PANTHER" id="PTHR21071">
    <property type="entry name" value="UDP-N-ACETYLENOLPYRUVOYLGLUCOSAMINE REDUCTASE"/>
    <property type="match status" value="1"/>
</dbReference>
<evidence type="ECO:0000313" key="18">
    <source>
        <dbReference type="EMBL" id="MBM7614217.1"/>
    </source>
</evidence>
<dbReference type="InterPro" id="IPR036635">
    <property type="entry name" value="MurB_C_sf"/>
</dbReference>
<dbReference type="SUPFAM" id="SSF56176">
    <property type="entry name" value="FAD-binding/transporter-associated domain-like"/>
    <property type="match status" value="1"/>
</dbReference>
<accession>A0ABS2NMT2</accession>
<dbReference type="RefSeq" id="WP_204400494.1">
    <property type="nucleotide sequence ID" value="NZ_JAFBEE010000003.1"/>
</dbReference>
<evidence type="ECO:0000256" key="15">
    <source>
        <dbReference type="ARBA" id="ARBA00048914"/>
    </source>
</evidence>
<comment type="subcellular location">
    <subcellularLocation>
        <location evidence="3 16">Cytoplasm</location>
    </subcellularLocation>
</comment>
<protein>
    <recommendedName>
        <fullName evidence="16">UDP-N-acetylenolpyruvoylglucosamine reductase</fullName>
        <ecNumber evidence="16">1.3.1.98</ecNumber>
    </recommendedName>
    <alternativeName>
        <fullName evidence="16">UDP-N-acetylmuramate dehydrogenase</fullName>
    </alternativeName>
</protein>
<feature type="domain" description="FAD-binding PCMH-type" evidence="17">
    <location>
        <begin position="32"/>
        <end position="198"/>
    </location>
</feature>
<keyword evidence="10 16" id="KW-0133">Cell shape</keyword>
<keyword evidence="8 16" id="KW-0274">FAD</keyword>
<evidence type="ECO:0000256" key="1">
    <source>
        <dbReference type="ARBA" id="ARBA00001974"/>
    </source>
</evidence>
<feature type="active site" evidence="16">
    <location>
        <position position="297"/>
    </location>
</feature>
<comment type="pathway">
    <text evidence="4 16">Cell wall biogenesis; peptidoglycan biosynthesis.</text>
</comment>
<evidence type="ECO:0000256" key="3">
    <source>
        <dbReference type="ARBA" id="ARBA00004496"/>
    </source>
</evidence>
<keyword evidence="12 16" id="KW-0560">Oxidoreductase</keyword>
<evidence type="ECO:0000256" key="9">
    <source>
        <dbReference type="ARBA" id="ARBA00022857"/>
    </source>
</evidence>
<evidence type="ECO:0000259" key="17">
    <source>
        <dbReference type="PROSITE" id="PS51387"/>
    </source>
</evidence>
<dbReference type="PANTHER" id="PTHR21071:SF4">
    <property type="entry name" value="UDP-N-ACETYLENOLPYRUVOYLGLUCOSAMINE REDUCTASE"/>
    <property type="match status" value="1"/>
</dbReference>
<dbReference type="Pfam" id="PF02873">
    <property type="entry name" value="MurB_C"/>
    <property type="match status" value="1"/>
</dbReference>
<comment type="caution">
    <text evidence="18">The sequence shown here is derived from an EMBL/GenBank/DDBJ whole genome shotgun (WGS) entry which is preliminary data.</text>
</comment>
<dbReference type="InterPro" id="IPR016166">
    <property type="entry name" value="FAD-bd_PCMH"/>
</dbReference>
<dbReference type="InterPro" id="IPR011601">
    <property type="entry name" value="MurB_C"/>
</dbReference>
<evidence type="ECO:0000256" key="16">
    <source>
        <dbReference type="HAMAP-Rule" id="MF_00037"/>
    </source>
</evidence>
<evidence type="ECO:0000256" key="12">
    <source>
        <dbReference type="ARBA" id="ARBA00023002"/>
    </source>
</evidence>
<evidence type="ECO:0000256" key="10">
    <source>
        <dbReference type="ARBA" id="ARBA00022960"/>
    </source>
</evidence>
<evidence type="ECO:0000256" key="14">
    <source>
        <dbReference type="ARBA" id="ARBA00023316"/>
    </source>
</evidence>
<dbReference type="InterPro" id="IPR003170">
    <property type="entry name" value="MurB"/>
</dbReference>
<dbReference type="InterPro" id="IPR016169">
    <property type="entry name" value="FAD-bd_PCMH_sub2"/>
</dbReference>
<keyword evidence="7 16" id="KW-0285">Flavoprotein</keyword>
<keyword evidence="19" id="KW-1185">Reference proteome</keyword>
<evidence type="ECO:0000313" key="19">
    <source>
        <dbReference type="Proteomes" id="UP001314796"/>
    </source>
</evidence>
<evidence type="ECO:0000256" key="13">
    <source>
        <dbReference type="ARBA" id="ARBA00023306"/>
    </source>
</evidence>
<evidence type="ECO:0000256" key="8">
    <source>
        <dbReference type="ARBA" id="ARBA00022827"/>
    </source>
</evidence>
<dbReference type="Gene3D" id="3.30.465.10">
    <property type="match status" value="1"/>
</dbReference>
<evidence type="ECO:0000256" key="4">
    <source>
        <dbReference type="ARBA" id="ARBA00004752"/>
    </source>
</evidence>
<dbReference type="Pfam" id="PF01565">
    <property type="entry name" value="FAD_binding_4"/>
    <property type="match status" value="1"/>
</dbReference>
<dbReference type="NCBIfam" id="NF010480">
    <property type="entry name" value="PRK13905.1"/>
    <property type="match status" value="1"/>
</dbReference>
<gene>
    <name evidence="16" type="primary">murB</name>
    <name evidence="18" type="ORF">JOC73_000728</name>
</gene>
<comment type="catalytic activity">
    <reaction evidence="15 16">
        <text>UDP-N-acetyl-alpha-D-muramate + NADP(+) = UDP-N-acetyl-3-O-(1-carboxyvinyl)-alpha-D-glucosamine + NADPH + H(+)</text>
        <dbReference type="Rhea" id="RHEA:12248"/>
        <dbReference type="ChEBI" id="CHEBI:15378"/>
        <dbReference type="ChEBI" id="CHEBI:57783"/>
        <dbReference type="ChEBI" id="CHEBI:58349"/>
        <dbReference type="ChEBI" id="CHEBI:68483"/>
        <dbReference type="ChEBI" id="CHEBI:70757"/>
        <dbReference type="EC" id="1.3.1.98"/>
    </reaction>
</comment>
<comment type="similarity">
    <text evidence="16">Belongs to the MurB family.</text>
</comment>
<dbReference type="PROSITE" id="PS51387">
    <property type="entry name" value="FAD_PCMH"/>
    <property type="match status" value="1"/>
</dbReference>
<dbReference type="InterPro" id="IPR016167">
    <property type="entry name" value="FAD-bd_PCMH_sub1"/>
</dbReference>
<organism evidence="18 19">
    <name type="scientific">Alkaliphilus hydrothermalis</name>
    <dbReference type="NCBI Taxonomy" id="1482730"/>
    <lineage>
        <taxon>Bacteria</taxon>
        <taxon>Bacillati</taxon>
        <taxon>Bacillota</taxon>
        <taxon>Clostridia</taxon>
        <taxon>Peptostreptococcales</taxon>
        <taxon>Natronincolaceae</taxon>
        <taxon>Alkaliphilus</taxon>
    </lineage>
</organism>